<feature type="binding site" evidence="3">
    <location>
        <begin position="501"/>
        <end position="502"/>
    </location>
    <ligand>
        <name>FAD</name>
        <dbReference type="ChEBI" id="CHEBI:57692"/>
    </ligand>
</feature>
<evidence type="ECO:0000259" key="6">
    <source>
        <dbReference type="PROSITE" id="PS00624"/>
    </source>
</evidence>
<feature type="domain" description="Glucose-methanol-choline oxidoreductase N-terminal" evidence="6">
    <location>
        <begin position="267"/>
        <end position="281"/>
    </location>
</feature>
<evidence type="ECO:0000256" key="2">
    <source>
        <dbReference type="PIRSR" id="PIRSR000137-1"/>
    </source>
</evidence>
<sequence>MASTSSAYDFIVVGAGAAGCILARRLADSKAKPSVLLIEAGGKNDHQEARIDGERFATFQTYPLQNWSYTTIEQPTLANRTLAYDRGKGLGGSTAINFACWTIAGSDDHDEVARLTGDPEWRWENAKARYKRIEGYGVAKERSDLHNKYLNPQPEDHGITGPIKVGFPKVLEASFMAEMDHLIGQGLELNHDMNSGNQLGIAAVPNTAFGGIRSTAADALQELSNNLTVITETMIARVTFKDKTATGVETIDGKHYHAKHEVILTSGAIDSPKILLHSGIGPSSQLTPLNIPVVADNPSIGTNLQDHPFAYISFPRRAHINNRFTYYNSASAQSAARTQWIKDGTGPLAEIACQICMGFFQHPPILRTPEFQALPSDVRRALTLPTTPHYEICGNMPNLEVGPDLHTAPPSAGYIVFLMNPQSRGRVYLTSSDPATQAAIDLNMLSHPYDRVMMREATKELMQLGNVHPGSEVEGAVYAVPASGGDEDVMAYLEQTAVPTWHATGTVAVGSCLDRDFRVKGVRGLRVADLSAVPVLPNCHTQSTAYLVGLMAGDRLVEEYGLDAERETARL</sequence>
<dbReference type="PROSITE" id="PS00624">
    <property type="entry name" value="GMC_OXRED_2"/>
    <property type="match status" value="1"/>
</dbReference>
<gene>
    <name evidence="7" type="ORF">C1H76_6743</name>
</gene>
<dbReference type="InterPro" id="IPR036188">
    <property type="entry name" value="FAD/NAD-bd_sf"/>
</dbReference>
<feature type="active site" description="Proton donor" evidence="2">
    <location>
        <position position="502"/>
    </location>
</feature>
<evidence type="ECO:0000256" key="4">
    <source>
        <dbReference type="RuleBase" id="RU003968"/>
    </source>
</evidence>
<name>A0A4V6DWN9_9PEZI</name>
<proteinExistence type="inferred from homology"/>
<comment type="cofactor">
    <cofactor evidence="3">
        <name>FAD</name>
        <dbReference type="ChEBI" id="CHEBI:57692"/>
    </cofactor>
</comment>
<dbReference type="Gene3D" id="3.30.560.10">
    <property type="entry name" value="Glucose Oxidase, domain 3"/>
    <property type="match status" value="1"/>
</dbReference>
<dbReference type="Pfam" id="PF05199">
    <property type="entry name" value="GMC_oxred_C"/>
    <property type="match status" value="1"/>
</dbReference>
<dbReference type="SUPFAM" id="SSF51905">
    <property type="entry name" value="FAD/NAD(P)-binding domain"/>
    <property type="match status" value="1"/>
</dbReference>
<dbReference type="InterPro" id="IPR012132">
    <property type="entry name" value="GMC_OxRdtase"/>
</dbReference>
<dbReference type="GO" id="GO:0050660">
    <property type="term" value="F:flavin adenine dinucleotide binding"/>
    <property type="evidence" value="ECO:0007669"/>
    <property type="project" value="InterPro"/>
</dbReference>
<keyword evidence="3 4" id="KW-0274">FAD</keyword>
<dbReference type="AlphaFoldDB" id="A0A4V6DWN9"/>
<evidence type="ECO:0000313" key="8">
    <source>
        <dbReference type="Proteomes" id="UP000308133"/>
    </source>
</evidence>
<dbReference type="InterPro" id="IPR000172">
    <property type="entry name" value="GMC_OxRdtase_N"/>
</dbReference>
<dbReference type="SUPFAM" id="SSF54373">
    <property type="entry name" value="FAD-linked reductases, C-terminal domain"/>
    <property type="match status" value="1"/>
</dbReference>
<comment type="caution">
    <text evidence="7">The sequence shown here is derived from an EMBL/GenBank/DDBJ whole genome shotgun (WGS) entry which is preliminary data.</text>
</comment>
<dbReference type="InterPro" id="IPR007867">
    <property type="entry name" value="GMC_OxRtase_C"/>
</dbReference>
<comment type="similarity">
    <text evidence="1 4">Belongs to the GMC oxidoreductase family.</text>
</comment>
<dbReference type="PANTHER" id="PTHR11552:SF134">
    <property type="entry name" value="GLUCOSE-METHANOL-CHOLINE OXIDOREDUCTASE N-TERMINAL DOMAIN-CONTAINING PROTEIN"/>
    <property type="match status" value="1"/>
</dbReference>
<keyword evidence="4" id="KW-0285">Flavoprotein</keyword>
<dbReference type="Gene3D" id="3.50.50.60">
    <property type="entry name" value="FAD/NAD(P)-binding domain"/>
    <property type="match status" value="1"/>
</dbReference>
<evidence type="ECO:0000256" key="1">
    <source>
        <dbReference type="ARBA" id="ARBA00010790"/>
    </source>
</evidence>
<reference evidence="7 8" key="1">
    <citation type="submission" date="2018-02" db="EMBL/GenBank/DDBJ databases">
        <title>Draft genome sequences of Elsinoe sp., causing black scab on jojoba.</title>
        <authorList>
            <person name="Stodart B."/>
            <person name="Jeffress S."/>
            <person name="Ash G."/>
            <person name="Arun Chinnappa K."/>
        </authorList>
    </citation>
    <scope>NUCLEOTIDE SEQUENCE [LARGE SCALE GENOMIC DNA]</scope>
    <source>
        <strain evidence="7 8">Hillstone_2</strain>
    </source>
</reference>
<dbReference type="PIRSF" id="PIRSF000137">
    <property type="entry name" value="Alcohol_oxidase"/>
    <property type="match status" value="1"/>
</dbReference>
<dbReference type="Proteomes" id="UP000308133">
    <property type="component" value="Unassembled WGS sequence"/>
</dbReference>
<evidence type="ECO:0000256" key="3">
    <source>
        <dbReference type="PIRSR" id="PIRSR000137-2"/>
    </source>
</evidence>
<feature type="domain" description="Glucose-methanol-choline oxidoreductase N-terminal" evidence="5">
    <location>
        <begin position="87"/>
        <end position="110"/>
    </location>
</feature>
<organism evidence="7 8">
    <name type="scientific">Elsinoe australis</name>
    <dbReference type="NCBI Taxonomy" id="40998"/>
    <lineage>
        <taxon>Eukaryota</taxon>
        <taxon>Fungi</taxon>
        <taxon>Dikarya</taxon>
        <taxon>Ascomycota</taxon>
        <taxon>Pezizomycotina</taxon>
        <taxon>Dothideomycetes</taxon>
        <taxon>Dothideomycetidae</taxon>
        <taxon>Myriangiales</taxon>
        <taxon>Elsinoaceae</taxon>
        <taxon>Elsinoe</taxon>
    </lineage>
</organism>
<dbReference type="GO" id="GO:0016614">
    <property type="term" value="F:oxidoreductase activity, acting on CH-OH group of donors"/>
    <property type="evidence" value="ECO:0007669"/>
    <property type="project" value="InterPro"/>
</dbReference>
<evidence type="ECO:0000259" key="5">
    <source>
        <dbReference type="PROSITE" id="PS00623"/>
    </source>
</evidence>
<dbReference type="PANTHER" id="PTHR11552">
    <property type="entry name" value="GLUCOSE-METHANOL-CHOLINE GMC OXIDOREDUCTASE"/>
    <property type="match status" value="1"/>
</dbReference>
<accession>A0A4V6DWN9</accession>
<dbReference type="EMBL" id="PTQR01000082">
    <property type="protein sequence ID" value="TKX21202.1"/>
    <property type="molecule type" value="Genomic_DNA"/>
</dbReference>
<feature type="active site" description="Proton acceptor" evidence="2">
    <location>
        <position position="540"/>
    </location>
</feature>
<dbReference type="Pfam" id="PF00732">
    <property type="entry name" value="GMC_oxred_N"/>
    <property type="match status" value="1"/>
</dbReference>
<evidence type="ECO:0000313" key="7">
    <source>
        <dbReference type="EMBL" id="TKX21202.1"/>
    </source>
</evidence>
<dbReference type="PROSITE" id="PS00623">
    <property type="entry name" value="GMC_OXRED_1"/>
    <property type="match status" value="1"/>
</dbReference>
<protein>
    <submittedName>
        <fullName evidence="7">GMC oxidoreductase-like protein 9</fullName>
    </submittedName>
</protein>